<proteinExistence type="predicted"/>
<reference evidence="1" key="1">
    <citation type="submission" date="2014-12" db="EMBL/GenBank/DDBJ databases">
        <title>Insight into the proteome of Arion vulgaris.</title>
        <authorList>
            <person name="Aradska J."/>
            <person name="Bulat T."/>
            <person name="Smidak R."/>
            <person name="Sarate P."/>
            <person name="Gangsoo J."/>
            <person name="Sialana F."/>
            <person name="Bilban M."/>
            <person name="Lubec G."/>
        </authorList>
    </citation>
    <scope>NUCLEOTIDE SEQUENCE</scope>
    <source>
        <tissue evidence="1">Skin</tissue>
    </source>
</reference>
<organism evidence="1">
    <name type="scientific">Arion vulgaris</name>
    <dbReference type="NCBI Taxonomy" id="1028688"/>
    <lineage>
        <taxon>Eukaryota</taxon>
        <taxon>Metazoa</taxon>
        <taxon>Spiralia</taxon>
        <taxon>Lophotrochozoa</taxon>
        <taxon>Mollusca</taxon>
        <taxon>Gastropoda</taxon>
        <taxon>Heterobranchia</taxon>
        <taxon>Euthyneura</taxon>
        <taxon>Panpulmonata</taxon>
        <taxon>Eupulmonata</taxon>
        <taxon>Stylommatophora</taxon>
        <taxon>Helicina</taxon>
        <taxon>Arionoidea</taxon>
        <taxon>Arionidae</taxon>
        <taxon>Arion</taxon>
    </lineage>
</organism>
<evidence type="ECO:0000313" key="1">
    <source>
        <dbReference type="EMBL" id="CEK73251.1"/>
    </source>
</evidence>
<dbReference type="AlphaFoldDB" id="A0A0B6ZZI7"/>
<gene>
    <name evidence="1" type="primary">ORF85931</name>
</gene>
<protein>
    <submittedName>
        <fullName evidence="1">Uncharacterized protein</fullName>
    </submittedName>
</protein>
<accession>A0A0B6ZZI7</accession>
<sequence length="51" mass="6169">MFITKQTETWIKTLLQEIKSYRFFSSNVDRVRGMDRDVRLRIKKTKKSSSD</sequence>
<name>A0A0B6ZZI7_9EUPU</name>
<dbReference type="EMBL" id="HACG01026386">
    <property type="protein sequence ID" value="CEK73251.1"/>
    <property type="molecule type" value="Transcribed_RNA"/>
</dbReference>